<dbReference type="AlphaFoldDB" id="A0A3N5B9N3"/>
<dbReference type="GO" id="GO:0016757">
    <property type="term" value="F:glycosyltransferase activity"/>
    <property type="evidence" value="ECO:0007669"/>
    <property type="project" value="InterPro"/>
</dbReference>
<dbReference type="SUPFAM" id="SSF53756">
    <property type="entry name" value="UDP-Glycosyltransferase/glycogen phosphorylase"/>
    <property type="match status" value="1"/>
</dbReference>
<reference evidence="2 3" key="1">
    <citation type="submission" date="2018-11" db="EMBL/GenBank/DDBJ databases">
        <title>Genomic Encyclopedia of Type Strains, Phase IV (KMG-IV): sequencing the most valuable type-strain genomes for metagenomic binning, comparative biology and taxonomic classification.</title>
        <authorList>
            <person name="Goeker M."/>
        </authorList>
    </citation>
    <scope>NUCLEOTIDE SEQUENCE [LARGE SCALE GENOMIC DNA]</scope>
    <source>
        <strain evidence="2 3">DSM 18090</strain>
    </source>
</reference>
<dbReference type="Pfam" id="PF00534">
    <property type="entry name" value="Glycos_transf_1"/>
    <property type="match status" value="1"/>
</dbReference>
<comment type="caution">
    <text evidence="2">The sequence shown here is derived from an EMBL/GenBank/DDBJ whole genome shotgun (WGS) entry which is preliminary data.</text>
</comment>
<dbReference type="Proteomes" id="UP000276443">
    <property type="component" value="Unassembled WGS sequence"/>
</dbReference>
<accession>A0A3N5B9N3</accession>
<protein>
    <submittedName>
        <fullName evidence="2">Poly(Glycerol-phosphate) alpha-glucosyltransferase</fullName>
    </submittedName>
</protein>
<organism evidence="2 3">
    <name type="scientific">Aquisalibacillus elongatus</name>
    <dbReference type="NCBI Taxonomy" id="485577"/>
    <lineage>
        <taxon>Bacteria</taxon>
        <taxon>Bacillati</taxon>
        <taxon>Bacillota</taxon>
        <taxon>Bacilli</taxon>
        <taxon>Bacillales</taxon>
        <taxon>Bacillaceae</taxon>
        <taxon>Aquisalibacillus</taxon>
    </lineage>
</organism>
<evidence type="ECO:0000259" key="1">
    <source>
        <dbReference type="Pfam" id="PF00534"/>
    </source>
</evidence>
<evidence type="ECO:0000313" key="2">
    <source>
        <dbReference type="EMBL" id="RPF54184.1"/>
    </source>
</evidence>
<keyword evidence="2" id="KW-0808">Transferase</keyword>
<feature type="domain" description="Glycosyl transferase family 1" evidence="1">
    <location>
        <begin position="314"/>
        <end position="460"/>
    </location>
</feature>
<proteinExistence type="predicted"/>
<dbReference type="Gene3D" id="3.40.50.2000">
    <property type="entry name" value="Glycogen Phosphorylase B"/>
    <property type="match status" value="3"/>
</dbReference>
<dbReference type="InterPro" id="IPR001296">
    <property type="entry name" value="Glyco_trans_1"/>
</dbReference>
<gene>
    <name evidence="2" type="ORF">EDC24_1376</name>
</gene>
<sequence length="500" mass="58613">MNYVVTSTLPPTFGGRTKALLNRTRLLMENEDFDFTLISTNFKSNYQEIYDLYVNKHYVPQNVRFMNIYDFLRGNEEPKPTQKHPVEEEGYEVQKVSKKKNAYRYFKDGIYVMYKSYTHTGGQLNYIDYISPNSSVRIMRKDYDLKGYLYREIHYVPNSLNKTQEIMYTQSGSPFINRIYDGTDKNNIKHVVYFDGENSQFFKDESEFIKFCFEKMIESNSNVICDVRKLDQPLNEADIHNCQKIYLQHSTFHELNKPEKLRGSFKYLKEHAKEADRIVLLTEEQRKNWESVTGVTDNTVTIPHSISLTREPTETRDKNKFVIMGRLDGNKRINHAMKAFSLAAKKNKDIYLEVYGEGDLLDELKSFRDELSLHKRVVFKGRTDNPDQVFQSAQASLFTSKYEGFGLVVLESLVNGCPVISYDIKYGPNEMIEHDKSGFLVEPKNVEEMSEYILKAVDKKFDVQVDRKYSHESFVKQWAKLLQPNKKPFSQKLKALFNYS</sequence>
<evidence type="ECO:0000313" key="3">
    <source>
        <dbReference type="Proteomes" id="UP000276443"/>
    </source>
</evidence>
<dbReference type="PANTHER" id="PTHR12526:SF630">
    <property type="entry name" value="GLYCOSYLTRANSFERASE"/>
    <property type="match status" value="1"/>
</dbReference>
<name>A0A3N5B9N3_9BACI</name>
<dbReference type="PANTHER" id="PTHR12526">
    <property type="entry name" value="GLYCOSYLTRANSFERASE"/>
    <property type="match status" value="1"/>
</dbReference>
<dbReference type="EMBL" id="RKRF01000008">
    <property type="protein sequence ID" value="RPF54184.1"/>
    <property type="molecule type" value="Genomic_DNA"/>
</dbReference>
<keyword evidence="3" id="KW-1185">Reference proteome</keyword>